<gene>
    <name evidence="2" type="ORF">EYC82_07815</name>
</gene>
<protein>
    <submittedName>
        <fullName evidence="2">Phosphotransferase family protein</fullName>
    </submittedName>
</protein>
<dbReference type="InterPro" id="IPR002575">
    <property type="entry name" value="Aminoglycoside_PTrfase"/>
</dbReference>
<dbReference type="SUPFAM" id="SSF56112">
    <property type="entry name" value="Protein kinase-like (PK-like)"/>
    <property type="match status" value="1"/>
</dbReference>
<dbReference type="Gene3D" id="3.90.1200.10">
    <property type="match status" value="1"/>
</dbReference>
<organism evidence="2 3">
    <name type="scientific">Candidatus Marimicrobium litorale</name>
    <dbReference type="NCBI Taxonomy" id="2518991"/>
    <lineage>
        <taxon>Bacteria</taxon>
        <taxon>Pseudomonadati</taxon>
        <taxon>Pseudomonadota</taxon>
        <taxon>Gammaproteobacteria</taxon>
        <taxon>Cellvibrionales</taxon>
        <taxon>Halieaceae</taxon>
        <taxon>Marimicrobium</taxon>
    </lineage>
</organism>
<dbReference type="EMBL" id="SHNO01000001">
    <property type="protein sequence ID" value="MCX2977258.1"/>
    <property type="molecule type" value="Genomic_DNA"/>
</dbReference>
<dbReference type="PANTHER" id="PTHR21310:SF57">
    <property type="entry name" value="BLR2944 PROTEIN"/>
    <property type="match status" value="1"/>
</dbReference>
<dbReference type="PANTHER" id="PTHR21310">
    <property type="entry name" value="AMINOGLYCOSIDE PHOSPHOTRANSFERASE-RELATED-RELATED"/>
    <property type="match status" value="1"/>
</dbReference>
<dbReference type="InterPro" id="IPR051678">
    <property type="entry name" value="AGP_Transferase"/>
</dbReference>
<accession>A0ABT3T4Q2</accession>
<dbReference type="InterPro" id="IPR011009">
    <property type="entry name" value="Kinase-like_dom_sf"/>
</dbReference>
<proteinExistence type="predicted"/>
<feature type="domain" description="Aminoglycoside phosphotransferase" evidence="1">
    <location>
        <begin position="20"/>
        <end position="259"/>
    </location>
</feature>
<evidence type="ECO:0000259" key="1">
    <source>
        <dbReference type="Pfam" id="PF01636"/>
    </source>
</evidence>
<sequence>MADRLLAALIPGSSGAVRALRRLSGGANMETWSFDLEHGSDTEPLILRRQPGSSGRNATDWNELAIADEAALLSAAGATGVPVPTVRHLLTAGDKLGQGYVMSREQGEALPQRLLADARFAAARNKLAWQCGHALGQIHRVPVDALPAGLPDHSGPILFEHAQSLLDTHDNGSPVLQLGLDWLRDNRPGSQSKALVHGDFRNGNLLVDEGGLVAVLDWELAHLGDPVRDLGYLSANVWRFGADAPVGGFGQYDDLLAGYEAATGQRPAMDEIIYWQAYAALFWGTVCLIMLEKYRSGEDASLERAAVGRRLSEAEIDLLLLLEGKLP</sequence>
<dbReference type="Proteomes" id="UP001143304">
    <property type="component" value="Unassembled WGS sequence"/>
</dbReference>
<dbReference type="InterPro" id="IPR041726">
    <property type="entry name" value="ACAD10_11_N"/>
</dbReference>
<reference evidence="2" key="1">
    <citation type="submission" date="2019-02" db="EMBL/GenBank/DDBJ databases">
        <authorList>
            <person name="Li S.-H."/>
        </authorList>
    </citation>
    <scope>NUCLEOTIDE SEQUENCE</scope>
    <source>
        <strain evidence="2">IMCC11814</strain>
    </source>
</reference>
<dbReference type="Pfam" id="PF01636">
    <property type="entry name" value="APH"/>
    <property type="match status" value="1"/>
</dbReference>
<evidence type="ECO:0000313" key="2">
    <source>
        <dbReference type="EMBL" id="MCX2977258.1"/>
    </source>
</evidence>
<comment type="caution">
    <text evidence="2">The sequence shown here is derived from an EMBL/GenBank/DDBJ whole genome shotgun (WGS) entry which is preliminary data.</text>
</comment>
<keyword evidence="3" id="KW-1185">Reference proteome</keyword>
<dbReference type="CDD" id="cd05154">
    <property type="entry name" value="ACAD10_11_N-like"/>
    <property type="match status" value="1"/>
</dbReference>
<name>A0ABT3T4Q2_9GAMM</name>
<evidence type="ECO:0000313" key="3">
    <source>
        <dbReference type="Proteomes" id="UP001143304"/>
    </source>
</evidence>
<dbReference type="Gene3D" id="3.30.200.20">
    <property type="entry name" value="Phosphorylase Kinase, domain 1"/>
    <property type="match status" value="1"/>
</dbReference>